<organism evidence="3 4">
    <name type="scientific">Cytobacillus mangrovibacter</name>
    <dbReference type="NCBI Taxonomy" id="3299024"/>
    <lineage>
        <taxon>Bacteria</taxon>
        <taxon>Bacillati</taxon>
        <taxon>Bacillota</taxon>
        <taxon>Bacilli</taxon>
        <taxon>Bacillales</taxon>
        <taxon>Bacillaceae</taxon>
        <taxon>Cytobacillus</taxon>
    </lineage>
</organism>
<evidence type="ECO:0000259" key="2">
    <source>
        <dbReference type="Pfam" id="PF01464"/>
    </source>
</evidence>
<comment type="similarity">
    <text evidence="1">Belongs to the transglycosylase Slt family.</text>
</comment>
<evidence type="ECO:0000256" key="1">
    <source>
        <dbReference type="ARBA" id="ARBA00007734"/>
    </source>
</evidence>
<sequence length="213" mass="23224">MNVEQLKVALELQALKGFNRSEAASDSNSLFQELLTEFLSDENSSTSSELSKVQLGSIALLETDLNTSVPALGGATLPPFQLTKLTSSNKDFNEMIEKAAERYNIPVKLLHSVIKQESNFNPNAVSFAGASGLMQLMPDTAKGLGVKNIFDPQENVNGGAKYLRQMLNKYDENIDLALAAYNAGPGNVDKYNGVPPFKETQNYVQKIKNSFLA</sequence>
<evidence type="ECO:0000313" key="3">
    <source>
        <dbReference type="EMBL" id="MFE8696386.1"/>
    </source>
</evidence>
<dbReference type="InterPro" id="IPR023346">
    <property type="entry name" value="Lysozyme-like_dom_sf"/>
</dbReference>
<accession>A0ABW6JWX2</accession>
<dbReference type="Pfam" id="PF01464">
    <property type="entry name" value="SLT"/>
    <property type="match status" value="1"/>
</dbReference>
<evidence type="ECO:0000313" key="4">
    <source>
        <dbReference type="Proteomes" id="UP001601058"/>
    </source>
</evidence>
<proteinExistence type="inferred from homology"/>
<dbReference type="PANTHER" id="PTHR37423">
    <property type="entry name" value="SOLUBLE LYTIC MUREIN TRANSGLYCOSYLASE-RELATED"/>
    <property type="match status" value="1"/>
</dbReference>
<comment type="caution">
    <text evidence="3">The sequence shown here is derived from an EMBL/GenBank/DDBJ whole genome shotgun (WGS) entry which is preliminary data.</text>
</comment>
<gene>
    <name evidence="3" type="ORF">ACFYKT_08455</name>
</gene>
<dbReference type="Gene3D" id="1.10.530.10">
    <property type="match status" value="1"/>
</dbReference>
<dbReference type="SUPFAM" id="SSF53955">
    <property type="entry name" value="Lysozyme-like"/>
    <property type="match status" value="1"/>
</dbReference>
<name>A0ABW6JWX2_9BACI</name>
<protein>
    <submittedName>
        <fullName evidence="3">Lytic transglycosylase domain-containing protein</fullName>
    </submittedName>
</protein>
<dbReference type="CDD" id="cd00254">
    <property type="entry name" value="LT-like"/>
    <property type="match status" value="1"/>
</dbReference>
<keyword evidence="4" id="KW-1185">Reference proteome</keyword>
<dbReference type="InterPro" id="IPR008258">
    <property type="entry name" value="Transglycosylase_SLT_dom_1"/>
</dbReference>
<dbReference type="EMBL" id="JBIACJ010000003">
    <property type="protein sequence ID" value="MFE8696386.1"/>
    <property type="molecule type" value="Genomic_DNA"/>
</dbReference>
<dbReference type="RefSeq" id="WP_389218223.1">
    <property type="nucleotide sequence ID" value="NZ_JBIACJ010000003.1"/>
</dbReference>
<dbReference type="PROSITE" id="PS00922">
    <property type="entry name" value="TRANSGLYCOSYLASE"/>
    <property type="match status" value="1"/>
</dbReference>
<dbReference type="PANTHER" id="PTHR37423:SF2">
    <property type="entry name" value="MEMBRANE-BOUND LYTIC MUREIN TRANSGLYCOSYLASE C"/>
    <property type="match status" value="1"/>
</dbReference>
<reference evidence="3 4" key="1">
    <citation type="submission" date="2024-08" db="EMBL/GenBank/DDBJ databases">
        <title>Two novel Cytobacillus novel species.</title>
        <authorList>
            <person name="Liu G."/>
        </authorList>
    </citation>
    <scope>NUCLEOTIDE SEQUENCE [LARGE SCALE GENOMIC DNA]</scope>
    <source>
        <strain evidence="3 4">FJAT-53684</strain>
    </source>
</reference>
<dbReference type="InterPro" id="IPR000189">
    <property type="entry name" value="Transglyc_AS"/>
</dbReference>
<dbReference type="Proteomes" id="UP001601058">
    <property type="component" value="Unassembled WGS sequence"/>
</dbReference>
<feature type="domain" description="Transglycosylase SLT" evidence="2">
    <location>
        <begin position="95"/>
        <end position="203"/>
    </location>
</feature>